<dbReference type="InterPro" id="IPR046470">
    <property type="entry name" value="SAM_HAT_C"/>
</dbReference>
<dbReference type="AlphaFoldDB" id="X0Z4N5"/>
<dbReference type="SUPFAM" id="SSF101852">
    <property type="entry name" value="Bacterial fluorinating enzyme, C-terminal domain"/>
    <property type="match status" value="1"/>
</dbReference>
<accession>X0Z4N5</accession>
<comment type="caution">
    <text evidence="2">The sequence shown here is derived from an EMBL/GenBank/DDBJ whole genome shotgun (WGS) entry which is preliminary data.</text>
</comment>
<feature type="non-terminal residue" evidence="2">
    <location>
        <position position="1"/>
    </location>
</feature>
<organism evidence="2">
    <name type="scientific">marine sediment metagenome</name>
    <dbReference type="NCBI Taxonomy" id="412755"/>
    <lineage>
        <taxon>unclassified sequences</taxon>
        <taxon>metagenomes</taxon>
        <taxon>ecological metagenomes</taxon>
    </lineage>
</organism>
<name>X0Z4N5_9ZZZZ</name>
<feature type="non-terminal residue" evidence="2">
    <location>
        <position position="59"/>
    </location>
</feature>
<evidence type="ECO:0000259" key="1">
    <source>
        <dbReference type="Pfam" id="PF20257"/>
    </source>
</evidence>
<reference evidence="2" key="1">
    <citation type="journal article" date="2014" name="Front. Microbiol.">
        <title>High frequency of phylogenetically diverse reductive dehalogenase-homologous genes in deep subseafloor sedimentary metagenomes.</title>
        <authorList>
            <person name="Kawai M."/>
            <person name="Futagami T."/>
            <person name="Toyoda A."/>
            <person name="Takaki Y."/>
            <person name="Nishi S."/>
            <person name="Hori S."/>
            <person name="Arai W."/>
            <person name="Tsubouchi T."/>
            <person name="Morono Y."/>
            <person name="Uchiyama I."/>
            <person name="Ito T."/>
            <person name="Fujiyama A."/>
            <person name="Inagaki F."/>
            <person name="Takami H."/>
        </authorList>
    </citation>
    <scope>NUCLEOTIDE SEQUENCE</scope>
    <source>
        <strain evidence="2">Expedition CK06-06</strain>
    </source>
</reference>
<evidence type="ECO:0000313" key="2">
    <source>
        <dbReference type="EMBL" id="GAG43486.1"/>
    </source>
</evidence>
<sequence>PELDRVNLVAGETEIESLQMNYSSVKKGDLLFLIGSLGLVEISVREGSAFERLSLKPGE</sequence>
<gene>
    <name evidence="2" type="ORF">S01H1_85915</name>
</gene>
<dbReference type="EMBL" id="BARS01059216">
    <property type="protein sequence ID" value="GAG43486.1"/>
    <property type="molecule type" value="Genomic_DNA"/>
</dbReference>
<feature type="domain" description="S-adenosyl-l-methionine hydroxide adenosyltransferase C-terminal" evidence="1">
    <location>
        <begin position="7"/>
        <end position="59"/>
    </location>
</feature>
<dbReference type="Gene3D" id="2.40.30.90">
    <property type="entry name" value="Bacterial fluorinating enzyme like"/>
    <property type="match status" value="1"/>
</dbReference>
<dbReference type="InterPro" id="IPR023227">
    <property type="entry name" value="SAM_OH_AdoTrfase_C_sf"/>
</dbReference>
<dbReference type="Pfam" id="PF20257">
    <property type="entry name" value="SAM_HAT_C"/>
    <property type="match status" value="1"/>
</dbReference>
<protein>
    <recommendedName>
        <fullName evidence="1">S-adenosyl-l-methionine hydroxide adenosyltransferase C-terminal domain-containing protein</fullName>
    </recommendedName>
</protein>
<proteinExistence type="predicted"/>